<sequence length="126" mass="14959">MKSQQWTIVIWTWARSGRSKSIVSLLNVDLRTLIITSKKTQFITLNLSSTCRRPSPLSSRRRRRRVRRRRRRVRRRRRLIRRKIVSGQFDEENPSVQISSRLLVQGGEGVSYPVMDRIGVIYRNLP</sequence>
<accession>A0A2Z7AF74</accession>
<dbReference type="EMBL" id="KV016197">
    <property type="protein sequence ID" value="KZV20268.1"/>
    <property type="molecule type" value="Genomic_DNA"/>
</dbReference>
<keyword evidence="3" id="KW-1185">Reference proteome</keyword>
<dbReference type="AlphaFoldDB" id="A0A2Z7AF74"/>
<organism evidence="2 3">
    <name type="scientific">Dorcoceras hygrometricum</name>
    <dbReference type="NCBI Taxonomy" id="472368"/>
    <lineage>
        <taxon>Eukaryota</taxon>
        <taxon>Viridiplantae</taxon>
        <taxon>Streptophyta</taxon>
        <taxon>Embryophyta</taxon>
        <taxon>Tracheophyta</taxon>
        <taxon>Spermatophyta</taxon>
        <taxon>Magnoliopsida</taxon>
        <taxon>eudicotyledons</taxon>
        <taxon>Gunneridae</taxon>
        <taxon>Pentapetalae</taxon>
        <taxon>asterids</taxon>
        <taxon>lamiids</taxon>
        <taxon>Lamiales</taxon>
        <taxon>Gesneriaceae</taxon>
        <taxon>Didymocarpoideae</taxon>
        <taxon>Trichosporeae</taxon>
        <taxon>Loxocarpinae</taxon>
        <taxon>Dorcoceras</taxon>
    </lineage>
</organism>
<feature type="compositionally biased region" description="Basic residues" evidence="1">
    <location>
        <begin position="59"/>
        <end position="72"/>
    </location>
</feature>
<gene>
    <name evidence="2" type="ORF">F511_44301</name>
</gene>
<name>A0A2Z7AF74_9LAMI</name>
<dbReference type="Proteomes" id="UP000250235">
    <property type="component" value="Unassembled WGS sequence"/>
</dbReference>
<evidence type="ECO:0000313" key="3">
    <source>
        <dbReference type="Proteomes" id="UP000250235"/>
    </source>
</evidence>
<proteinExistence type="predicted"/>
<evidence type="ECO:0000256" key="1">
    <source>
        <dbReference type="SAM" id="MobiDB-lite"/>
    </source>
</evidence>
<feature type="region of interest" description="Disordered" evidence="1">
    <location>
        <begin position="53"/>
        <end position="72"/>
    </location>
</feature>
<evidence type="ECO:0000313" key="2">
    <source>
        <dbReference type="EMBL" id="KZV20268.1"/>
    </source>
</evidence>
<reference evidence="2 3" key="1">
    <citation type="journal article" date="2015" name="Proc. Natl. Acad. Sci. U.S.A.">
        <title>The resurrection genome of Boea hygrometrica: A blueprint for survival of dehydration.</title>
        <authorList>
            <person name="Xiao L."/>
            <person name="Yang G."/>
            <person name="Zhang L."/>
            <person name="Yang X."/>
            <person name="Zhao S."/>
            <person name="Ji Z."/>
            <person name="Zhou Q."/>
            <person name="Hu M."/>
            <person name="Wang Y."/>
            <person name="Chen M."/>
            <person name="Xu Y."/>
            <person name="Jin H."/>
            <person name="Xiao X."/>
            <person name="Hu G."/>
            <person name="Bao F."/>
            <person name="Hu Y."/>
            <person name="Wan P."/>
            <person name="Li L."/>
            <person name="Deng X."/>
            <person name="Kuang T."/>
            <person name="Xiang C."/>
            <person name="Zhu J.K."/>
            <person name="Oliver M.J."/>
            <person name="He Y."/>
        </authorList>
    </citation>
    <scope>NUCLEOTIDE SEQUENCE [LARGE SCALE GENOMIC DNA]</scope>
    <source>
        <strain evidence="3">cv. XS01</strain>
    </source>
</reference>
<protein>
    <submittedName>
        <fullName evidence="2">Uncharacterized protein</fullName>
    </submittedName>
</protein>